<dbReference type="AlphaFoldDB" id="A0A0A7EEW6"/>
<dbReference type="eggNOG" id="COG0457">
    <property type="taxonomic scope" value="Bacteria"/>
</dbReference>
<reference evidence="4 5" key="1">
    <citation type="submission" date="2014-11" db="EMBL/GenBank/DDBJ databases">
        <title>Complete Genome Sequence of Pseudoalteromonas sp. Strain OCN003 Isolated from Kaneohe Bay, Oahu, Hawaii.</title>
        <authorList>
            <person name="Beurmann S."/>
            <person name="Videau P."/>
            <person name="Ushijima B."/>
            <person name="Smith A.M."/>
            <person name="Aeby G.S."/>
            <person name="Callahan S.M."/>
            <person name="Belcaid M."/>
        </authorList>
    </citation>
    <scope>NUCLEOTIDE SEQUENCE [LARGE SCALE GENOMIC DNA]</scope>
    <source>
        <strain evidence="4 5">OCN003</strain>
    </source>
</reference>
<dbReference type="HOGENOM" id="CLU_056368_1_0_6"/>
<dbReference type="KEGG" id="pseo:OM33_08195"/>
<dbReference type="Pfam" id="PF13181">
    <property type="entry name" value="TPR_8"/>
    <property type="match status" value="2"/>
</dbReference>
<dbReference type="PANTHER" id="PTHR45831">
    <property type="entry name" value="LD24721P"/>
    <property type="match status" value="1"/>
</dbReference>
<evidence type="ECO:0000256" key="2">
    <source>
        <dbReference type="ARBA" id="ARBA00022803"/>
    </source>
</evidence>
<gene>
    <name evidence="4" type="ORF">OM33_08195</name>
</gene>
<dbReference type="Gene3D" id="1.25.40.10">
    <property type="entry name" value="Tetratricopeptide repeat domain"/>
    <property type="match status" value="2"/>
</dbReference>
<dbReference type="RefSeq" id="WP_038640745.1">
    <property type="nucleotide sequence ID" value="NZ_CP009888.1"/>
</dbReference>
<evidence type="ECO:0000313" key="4">
    <source>
        <dbReference type="EMBL" id="AIY65139.1"/>
    </source>
</evidence>
<feature type="repeat" description="TPR" evidence="3">
    <location>
        <begin position="232"/>
        <end position="265"/>
    </location>
</feature>
<accession>A0A0A7EEW6</accession>
<protein>
    <submittedName>
        <fullName evidence="4">Uncharacterized protein</fullName>
    </submittedName>
</protein>
<dbReference type="InterPro" id="IPR011990">
    <property type="entry name" value="TPR-like_helical_dom_sf"/>
</dbReference>
<feature type="repeat" description="TPR" evidence="3">
    <location>
        <begin position="198"/>
        <end position="231"/>
    </location>
</feature>
<evidence type="ECO:0000256" key="3">
    <source>
        <dbReference type="PROSITE-ProRule" id="PRU00339"/>
    </source>
</evidence>
<proteinExistence type="predicted"/>
<dbReference type="SMART" id="SM00028">
    <property type="entry name" value="TPR"/>
    <property type="match status" value="4"/>
</dbReference>
<keyword evidence="5" id="KW-1185">Reference proteome</keyword>
<dbReference type="PANTHER" id="PTHR45831:SF2">
    <property type="entry name" value="LD24721P"/>
    <property type="match status" value="1"/>
</dbReference>
<dbReference type="GO" id="GO:0060090">
    <property type="term" value="F:molecular adaptor activity"/>
    <property type="evidence" value="ECO:0007669"/>
    <property type="project" value="TreeGrafter"/>
</dbReference>
<name>A0A0A7EEW6_9GAMM</name>
<sequence>MRVFFCLVIICLAGCNSTPDTVKPPAQLLTDHSFTPVTIESKNDVFALSENSIAKMEAEISRSLDKRLTTRSLIKYIFAPENQSLNYLTGATLTAEETFNSKDANCLSLSIMAHSMAKHFGLESRFQQVFIPEYWASENGYSLLTGHVNLRLKRPSASNVALTSTVYDTVGDLIVDFNPSSFRQKFRTQIISEDVILAMFYNNKGAAAMINREYDLAYSYFSAAIESAPQYSSSFGNLGVLYRINNQLEQAELAYNHALLLDNNNNTAKGNLARLYDLTGRESKAAAIRTALEHKRSQNPYYAIAKGNEALYQKDFERAIKLFKKSIRLDRTLHESHFGLAKAYFYIGDISGALSELEEAEKHAYFDSEKQRYRGKIMSLSAQLVQ</sequence>
<keyword evidence="1" id="KW-0677">Repeat</keyword>
<dbReference type="SUPFAM" id="SSF48452">
    <property type="entry name" value="TPR-like"/>
    <property type="match status" value="1"/>
</dbReference>
<organism evidence="4 5">
    <name type="scientific">Pseudoalteromonas piratica</name>
    <dbReference type="NCBI Taxonomy" id="1348114"/>
    <lineage>
        <taxon>Bacteria</taxon>
        <taxon>Pseudomonadati</taxon>
        <taxon>Pseudomonadota</taxon>
        <taxon>Gammaproteobacteria</taxon>
        <taxon>Alteromonadales</taxon>
        <taxon>Pseudoalteromonadaceae</taxon>
        <taxon>Pseudoalteromonas</taxon>
    </lineage>
</organism>
<keyword evidence="2 3" id="KW-0802">TPR repeat</keyword>
<dbReference type="PROSITE" id="PS50005">
    <property type="entry name" value="TPR"/>
    <property type="match status" value="2"/>
</dbReference>
<dbReference type="InterPro" id="IPR047150">
    <property type="entry name" value="SGT"/>
</dbReference>
<dbReference type="OrthoDB" id="5801251at2"/>
<dbReference type="InterPro" id="IPR019734">
    <property type="entry name" value="TPR_rpt"/>
</dbReference>
<dbReference type="EMBL" id="CP009888">
    <property type="protein sequence ID" value="AIY65139.1"/>
    <property type="molecule type" value="Genomic_DNA"/>
</dbReference>
<dbReference type="Proteomes" id="UP000030341">
    <property type="component" value="Chromosome 1"/>
</dbReference>
<dbReference type="GO" id="GO:0072380">
    <property type="term" value="C:TRC complex"/>
    <property type="evidence" value="ECO:0007669"/>
    <property type="project" value="TreeGrafter"/>
</dbReference>
<evidence type="ECO:0000256" key="1">
    <source>
        <dbReference type="ARBA" id="ARBA00022737"/>
    </source>
</evidence>
<dbReference type="STRING" id="1348114.OM33_08195"/>
<dbReference type="GO" id="GO:0016020">
    <property type="term" value="C:membrane"/>
    <property type="evidence" value="ECO:0007669"/>
    <property type="project" value="TreeGrafter"/>
</dbReference>
<evidence type="ECO:0000313" key="5">
    <source>
        <dbReference type="Proteomes" id="UP000030341"/>
    </source>
</evidence>
<dbReference type="GO" id="GO:0006620">
    <property type="term" value="P:post-translational protein targeting to endoplasmic reticulum membrane"/>
    <property type="evidence" value="ECO:0007669"/>
    <property type="project" value="TreeGrafter"/>
</dbReference>